<dbReference type="Pfam" id="PF00583">
    <property type="entry name" value="Acetyltransf_1"/>
    <property type="match status" value="1"/>
</dbReference>
<keyword evidence="3" id="KW-1185">Reference proteome</keyword>
<name>A0ABV6RG68_9MICO</name>
<dbReference type="SUPFAM" id="SSF55729">
    <property type="entry name" value="Acyl-CoA N-acyltransferases (Nat)"/>
    <property type="match status" value="2"/>
</dbReference>
<keyword evidence="2" id="KW-0012">Acyltransferase</keyword>
<organism evidence="2 3">
    <name type="scientific">Brachybacterium hainanense</name>
    <dbReference type="NCBI Taxonomy" id="1541174"/>
    <lineage>
        <taxon>Bacteria</taxon>
        <taxon>Bacillati</taxon>
        <taxon>Actinomycetota</taxon>
        <taxon>Actinomycetes</taxon>
        <taxon>Micrococcales</taxon>
        <taxon>Dermabacteraceae</taxon>
        <taxon>Brachybacterium</taxon>
    </lineage>
</organism>
<accession>A0ABV6RG68</accession>
<reference evidence="2 3" key="1">
    <citation type="submission" date="2024-09" db="EMBL/GenBank/DDBJ databases">
        <authorList>
            <person name="Sun Q."/>
            <person name="Mori K."/>
        </authorList>
    </citation>
    <scope>NUCLEOTIDE SEQUENCE [LARGE SCALE GENOMIC DNA]</scope>
    <source>
        <strain evidence="2 3">CICC 10874</strain>
    </source>
</reference>
<feature type="domain" description="N-acetyltransferase" evidence="1">
    <location>
        <begin position="3"/>
        <end position="177"/>
    </location>
</feature>
<sequence length="346" mass="38169">MNLTIRPLDPSSDSDIAQWALLEEAHDEALYGGAERLTPAEVRAQLEPTRYWSLRHFVAVLETLEGGESIVGRAGVQIPLEENTDQVFLGVLVHPAHRGRGVATALLEEAIVPTLREIGRPVAASWADIPAEGDPDDENLPAHRLARRLGVERKNLAVCRALALPLADGLLEALAAEAREKQGEYAILEFSGEIPEEHLEAYGALLHQLDLDDPDEDFDYEPAQYTPERIRTAERRLREQGKRSIVAVAVAPDGSFAGNSVVEFHAGAGTTIGWQENTLVMPEHRGHRLGLALKVATHRRLAQEAPHLRALVTWNSHVNPWMIAINEKLGYRIAHRELALQGPVEL</sequence>
<evidence type="ECO:0000259" key="1">
    <source>
        <dbReference type="PROSITE" id="PS51186"/>
    </source>
</evidence>
<dbReference type="Gene3D" id="3.40.630.30">
    <property type="match status" value="1"/>
</dbReference>
<gene>
    <name evidence="2" type="ORF">ACFFF6_15510</name>
</gene>
<dbReference type="Proteomes" id="UP001589793">
    <property type="component" value="Unassembled WGS sequence"/>
</dbReference>
<proteinExistence type="predicted"/>
<protein>
    <submittedName>
        <fullName evidence="2">GNAT family N-acetyltransferase</fullName>
        <ecNumber evidence="2">2.3.-.-</ecNumber>
    </submittedName>
</protein>
<dbReference type="InterPro" id="IPR000182">
    <property type="entry name" value="GNAT_dom"/>
</dbReference>
<dbReference type="PANTHER" id="PTHR43072">
    <property type="entry name" value="N-ACETYLTRANSFERASE"/>
    <property type="match status" value="1"/>
</dbReference>
<evidence type="ECO:0000313" key="3">
    <source>
        <dbReference type="Proteomes" id="UP001589793"/>
    </source>
</evidence>
<dbReference type="RefSeq" id="WP_376982355.1">
    <property type="nucleotide sequence ID" value="NZ_JBHLSV010000022.1"/>
</dbReference>
<comment type="caution">
    <text evidence="2">The sequence shown here is derived from an EMBL/GenBank/DDBJ whole genome shotgun (WGS) entry which is preliminary data.</text>
</comment>
<dbReference type="InterPro" id="IPR016181">
    <property type="entry name" value="Acyl_CoA_acyltransferase"/>
</dbReference>
<evidence type="ECO:0000313" key="2">
    <source>
        <dbReference type="EMBL" id="MFC0675372.1"/>
    </source>
</evidence>
<dbReference type="GO" id="GO:0016746">
    <property type="term" value="F:acyltransferase activity"/>
    <property type="evidence" value="ECO:0007669"/>
    <property type="project" value="UniProtKB-KW"/>
</dbReference>
<keyword evidence="2" id="KW-0808">Transferase</keyword>
<dbReference type="PROSITE" id="PS51186">
    <property type="entry name" value="GNAT"/>
    <property type="match status" value="1"/>
</dbReference>
<dbReference type="CDD" id="cd04301">
    <property type="entry name" value="NAT_SF"/>
    <property type="match status" value="1"/>
</dbReference>
<dbReference type="EMBL" id="JBHLSV010000022">
    <property type="protein sequence ID" value="MFC0675372.1"/>
    <property type="molecule type" value="Genomic_DNA"/>
</dbReference>
<dbReference type="PANTHER" id="PTHR43072:SF60">
    <property type="entry name" value="L-2,4-DIAMINOBUTYRIC ACID ACETYLTRANSFERASE"/>
    <property type="match status" value="1"/>
</dbReference>
<dbReference type="EC" id="2.3.-.-" evidence="2"/>